<organism evidence="4 5">
    <name type="scientific">Babesia ovis</name>
    <dbReference type="NCBI Taxonomy" id="5869"/>
    <lineage>
        <taxon>Eukaryota</taxon>
        <taxon>Sar</taxon>
        <taxon>Alveolata</taxon>
        <taxon>Apicomplexa</taxon>
        <taxon>Aconoidasida</taxon>
        <taxon>Piroplasmida</taxon>
        <taxon>Babesiidae</taxon>
        <taxon>Babesia</taxon>
    </lineage>
</organism>
<name>A0A9W5WUK8_BABOV</name>
<comment type="caution">
    <text evidence="4">The sequence shown here is derived from an EMBL/GenBank/DDBJ whole genome shotgun (WGS) entry which is preliminary data.</text>
</comment>
<protein>
    <submittedName>
        <fullName evidence="4">Enoyl hydratase isomerase family protein</fullName>
    </submittedName>
</protein>
<dbReference type="Pfam" id="PF16113">
    <property type="entry name" value="ECH_2"/>
    <property type="match status" value="1"/>
</dbReference>
<feature type="domain" description="Enoyl-CoA hydratase/isomerase" evidence="3">
    <location>
        <begin position="104"/>
        <end position="365"/>
    </location>
</feature>
<dbReference type="InterPro" id="IPR045004">
    <property type="entry name" value="ECH_dom"/>
</dbReference>
<dbReference type="EMBL" id="BLIY01000008">
    <property type="protein sequence ID" value="GFE53969.1"/>
    <property type="molecule type" value="Genomic_DNA"/>
</dbReference>
<keyword evidence="5" id="KW-1185">Reference proteome</keyword>
<dbReference type="GO" id="GO:0006631">
    <property type="term" value="P:fatty acid metabolic process"/>
    <property type="evidence" value="ECO:0007669"/>
    <property type="project" value="UniProtKB-KW"/>
</dbReference>
<dbReference type="AlphaFoldDB" id="A0A9W5WUK8"/>
<dbReference type="GO" id="GO:0005739">
    <property type="term" value="C:mitochondrion"/>
    <property type="evidence" value="ECO:0007669"/>
    <property type="project" value="TreeGrafter"/>
</dbReference>
<dbReference type="GO" id="GO:0016853">
    <property type="term" value="F:isomerase activity"/>
    <property type="evidence" value="ECO:0007669"/>
    <property type="project" value="UniProtKB-KW"/>
</dbReference>
<dbReference type="InterPro" id="IPR029045">
    <property type="entry name" value="ClpP/crotonase-like_dom_sf"/>
</dbReference>
<evidence type="ECO:0000313" key="5">
    <source>
        <dbReference type="Proteomes" id="UP001057455"/>
    </source>
</evidence>
<proteinExistence type="predicted"/>
<dbReference type="GO" id="GO:0016836">
    <property type="term" value="F:hydro-lyase activity"/>
    <property type="evidence" value="ECO:0007669"/>
    <property type="project" value="TreeGrafter"/>
</dbReference>
<evidence type="ECO:0000313" key="4">
    <source>
        <dbReference type="EMBL" id="GFE53969.1"/>
    </source>
</evidence>
<accession>A0A9W5WUK8</accession>
<gene>
    <name evidence="4" type="ORF">BaOVIS_013730</name>
</gene>
<evidence type="ECO:0000256" key="2">
    <source>
        <dbReference type="ARBA" id="ARBA00023098"/>
    </source>
</evidence>
<dbReference type="Gene3D" id="3.90.226.10">
    <property type="entry name" value="2-enoyl-CoA Hydratase, Chain A, domain 1"/>
    <property type="match status" value="1"/>
</dbReference>
<dbReference type="PANTHER" id="PTHR43602">
    <property type="match status" value="1"/>
</dbReference>
<evidence type="ECO:0000259" key="3">
    <source>
        <dbReference type="Pfam" id="PF16113"/>
    </source>
</evidence>
<reference evidence="4" key="1">
    <citation type="submission" date="2019-12" db="EMBL/GenBank/DDBJ databases">
        <title>Genome sequence of Babesia ovis.</title>
        <authorList>
            <person name="Yamagishi J."/>
            <person name="Sevinc F."/>
            <person name="Xuan X."/>
        </authorList>
    </citation>
    <scope>NUCLEOTIDE SEQUENCE</scope>
    <source>
        <strain evidence="4">Selcuk</strain>
    </source>
</reference>
<keyword evidence="2" id="KW-0443">Lipid metabolism</keyword>
<dbReference type="OrthoDB" id="16820at2759"/>
<dbReference type="Proteomes" id="UP001057455">
    <property type="component" value="Unassembled WGS sequence"/>
</dbReference>
<dbReference type="PANTHER" id="PTHR43602:SF1">
    <property type="entry name" value="ENOYL-COA HYDRATASE DOMAIN-CONTAINING PROTEIN 3, MITOCHONDRIAL"/>
    <property type="match status" value="1"/>
</dbReference>
<keyword evidence="1" id="KW-0276">Fatty acid metabolism</keyword>
<dbReference type="SUPFAM" id="SSF52096">
    <property type="entry name" value="ClpP/crotonase"/>
    <property type="match status" value="1"/>
</dbReference>
<sequence>MYRLHMCCSRGHGIRKIASPSRARSIHSRAESRSDETYIREFNEDSLLNQAFNSRYFEWIHGDYISAPMDLHTDHRADAPLIARNNVGMGFLVLNSVYTGISQVNSLYRKLADLETNTYKRFVVVTSMNRDVFSNGLHPIEQKLFMESMQKLAHHKNGSPLYKVVMRSIDDYLSNIFDLSYLIQSYKKPLVVYSNGGFGSCLVSLANTSSCHNHSRMRFNNLDLGLPLLGGQSYILAMLRGSLGEYLMLTGKDVVGTDLVWSGLVRRYISPDALEVIQLTAERLVELPEKETKVQLQEHFSPINSPYSLEKYEWLIHEHFSHTSVEAIIRSLECGVSENKLRSQVSLQHDMVRKWEMETMDVLLRRTGSGSAEADDALKLIRDVKAYKVEVLKSLDISPKRWTEMQEFIHKSPLSKNDQSACAILHSVQSEILLESLQLEAASFFSGVAKTSRLSNDEVWLESKFSSYPFTPCYRSGFSLSSLPALRKLHPDYDTITGSDHDAVRMRKMQERWSVDFLQREMMLMKRILT</sequence>
<dbReference type="InterPro" id="IPR052377">
    <property type="entry name" value="Mitochondrial_ECH-domain"/>
</dbReference>
<keyword evidence="4" id="KW-0413">Isomerase</keyword>
<evidence type="ECO:0000256" key="1">
    <source>
        <dbReference type="ARBA" id="ARBA00022832"/>
    </source>
</evidence>